<keyword evidence="2" id="KW-0812">Transmembrane</keyword>
<dbReference type="EMBL" id="LNQR01000033">
    <property type="protein sequence ID" value="KWT91025.1"/>
    <property type="molecule type" value="Genomic_DNA"/>
</dbReference>
<dbReference type="InterPro" id="IPR019734">
    <property type="entry name" value="TPR_rpt"/>
</dbReference>
<dbReference type="RefSeq" id="WP_085051599.1">
    <property type="nucleotide sequence ID" value="NZ_LNQR01000033.1"/>
</dbReference>
<dbReference type="PROSITE" id="PS51781">
    <property type="entry name" value="SH3B"/>
    <property type="match status" value="1"/>
</dbReference>
<dbReference type="Pfam" id="PF13181">
    <property type="entry name" value="TPR_8"/>
    <property type="match status" value="1"/>
</dbReference>
<protein>
    <submittedName>
        <fullName evidence="5">TPR repeat-containing protein</fullName>
    </submittedName>
</protein>
<dbReference type="Pfam" id="PF06347">
    <property type="entry name" value="SH3_4"/>
    <property type="match status" value="1"/>
</dbReference>
<evidence type="ECO:0000256" key="2">
    <source>
        <dbReference type="SAM" id="Phobius"/>
    </source>
</evidence>
<feature type="repeat" description="TPR" evidence="1">
    <location>
        <begin position="63"/>
        <end position="96"/>
    </location>
</feature>
<keyword evidence="1" id="KW-0802">TPR repeat</keyword>
<proteinExistence type="predicted"/>
<dbReference type="InterPro" id="IPR011990">
    <property type="entry name" value="TPR-like_helical_dom_sf"/>
</dbReference>
<dbReference type="InterPro" id="IPR003646">
    <property type="entry name" value="SH3-like_bac-type"/>
</dbReference>
<evidence type="ECO:0000256" key="3">
    <source>
        <dbReference type="SAM" id="SignalP"/>
    </source>
</evidence>
<dbReference type="SMART" id="SM00028">
    <property type="entry name" value="TPR"/>
    <property type="match status" value="2"/>
</dbReference>
<sequence length="253" mass="28669">MIPIIKIFMTIIVFAALTSPALAGADTAAADVFKKAAAFYTQGKYDEAIKEYNKPIQEGYESGNLYYNIGNCYLKKNNIGYAMLYYEKAKRLIPADNDLRANYEYAESLIKNRQSTDSRSWLNRQLDKIYNPLTTGALTVLLVFLYVMIFAVLTAGLFVEWIKKKYSTIVISAAAVLLLISSYVLYQRLSSGQSVVLVEKVEVRYEPFDKATVFFTLYEGMKVEVIAVETDWYKIKRPDGKAGWITKNNIGLI</sequence>
<name>A0ABR5SH76_9BACT</name>
<evidence type="ECO:0000313" key="6">
    <source>
        <dbReference type="Proteomes" id="UP000060487"/>
    </source>
</evidence>
<dbReference type="Proteomes" id="UP000060487">
    <property type="component" value="Unassembled WGS sequence"/>
</dbReference>
<dbReference type="SUPFAM" id="SSF48452">
    <property type="entry name" value="TPR-like"/>
    <property type="match status" value="1"/>
</dbReference>
<reference evidence="5 6" key="1">
    <citation type="submission" date="2015-11" db="EMBL/GenBank/DDBJ databases">
        <authorList>
            <person name="Lin W."/>
        </authorList>
    </citation>
    <scope>NUCLEOTIDE SEQUENCE [LARGE SCALE GENOMIC DNA]</scope>
    <source>
        <strain evidence="5 6">HCH-1</strain>
    </source>
</reference>
<accession>A0ABR5SH76</accession>
<feature type="domain" description="SH3b" evidence="4">
    <location>
        <begin position="190"/>
        <end position="253"/>
    </location>
</feature>
<dbReference type="Gene3D" id="1.25.40.10">
    <property type="entry name" value="Tetratricopeptide repeat domain"/>
    <property type="match status" value="1"/>
</dbReference>
<feature type="signal peptide" evidence="3">
    <location>
        <begin position="1"/>
        <end position="25"/>
    </location>
</feature>
<evidence type="ECO:0000313" key="5">
    <source>
        <dbReference type="EMBL" id="KWT91025.1"/>
    </source>
</evidence>
<comment type="caution">
    <text evidence="5">The sequence shown here is derived from an EMBL/GenBank/DDBJ whole genome shotgun (WGS) entry which is preliminary data.</text>
</comment>
<keyword evidence="6" id="KW-1185">Reference proteome</keyword>
<feature type="chain" id="PRO_5047523404" evidence="3">
    <location>
        <begin position="26"/>
        <end position="253"/>
    </location>
</feature>
<gene>
    <name evidence="5" type="ORF">ASN18_0972</name>
</gene>
<keyword evidence="2" id="KW-1133">Transmembrane helix</keyword>
<dbReference type="Gene3D" id="2.30.30.40">
    <property type="entry name" value="SH3 Domains"/>
    <property type="match status" value="1"/>
</dbReference>
<dbReference type="PROSITE" id="PS50005">
    <property type="entry name" value="TPR"/>
    <property type="match status" value="1"/>
</dbReference>
<keyword evidence="2" id="KW-0472">Membrane</keyword>
<dbReference type="SMART" id="SM00287">
    <property type="entry name" value="SH3b"/>
    <property type="match status" value="1"/>
</dbReference>
<dbReference type="InterPro" id="IPR010466">
    <property type="entry name" value="DUF1058"/>
</dbReference>
<evidence type="ECO:0000256" key="1">
    <source>
        <dbReference type="PROSITE-ProRule" id="PRU00339"/>
    </source>
</evidence>
<feature type="transmembrane region" description="Helical" evidence="2">
    <location>
        <begin position="137"/>
        <end position="159"/>
    </location>
</feature>
<organism evidence="5 6">
    <name type="scientific">Candidatus Magnetominusculus xianensis</name>
    <dbReference type="NCBI Taxonomy" id="1748249"/>
    <lineage>
        <taxon>Bacteria</taxon>
        <taxon>Pseudomonadati</taxon>
        <taxon>Nitrospirota</taxon>
        <taxon>Nitrospiria</taxon>
        <taxon>Nitrospirales</taxon>
        <taxon>Nitrospiraceae</taxon>
        <taxon>Candidatus Magnetominusculus</taxon>
    </lineage>
</organism>
<keyword evidence="3" id="KW-0732">Signal</keyword>
<feature type="transmembrane region" description="Helical" evidence="2">
    <location>
        <begin position="166"/>
        <end position="186"/>
    </location>
</feature>
<evidence type="ECO:0000259" key="4">
    <source>
        <dbReference type="PROSITE" id="PS51781"/>
    </source>
</evidence>